<name>A0ABS1BKD3_9SPHI</name>
<sequence length="127" mass="14724">MDTATLVNLDIEQGKQLVQFLDSKQFNIESAFWYFMEEPEVWRLIIASEEVDINGPKKTYRKILDYLKEKPEIEIPLQAISVISISDTLNKTFKSFVKTGDEISGIRLSRNVINGVFIKDAYIYRVN</sequence>
<dbReference type="Proteomes" id="UP000660024">
    <property type="component" value="Unassembled WGS sequence"/>
</dbReference>
<evidence type="ECO:0000313" key="2">
    <source>
        <dbReference type="Proteomes" id="UP000660024"/>
    </source>
</evidence>
<proteinExistence type="predicted"/>
<keyword evidence="2" id="KW-1185">Reference proteome</keyword>
<protein>
    <recommendedName>
        <fullName evidence="3">SnoaL-like domain-containing protein</fullName>
    </recommendedName>
</protein>
<comment type="caution">
    <text evidence="1">The sequence shown here is derived from an EMBL/GenBank/DDBJ whole genome shotgun (WGS) entry which is preliminary data.</text>
</comment>
<evidence type="ECO:0008006" key="3">
    <source>
        <dbReference type="Google" id="ProtNLM"/>
    </source>
</evidence>
<reference evidence="1 2" key="1">
    <citation type="submission" date="2020-12" db="EMBL/GenBank/DDBJ databases">
        <title>Bacterial novel species Pedobacter sp. SD-b isolated from soil.</title>
        <authorList>
            <person name="Jung H.-Y."/>
        </authorList>
    </citation>
    <scope>NUCLEOTIDE SEQUENCE [LARGE SCALE GENOMIC DNA]</scope>
    <source>
        <strain evidence="1 2">SD-b</strain>
    </source>
</reference>
<gene>
    <name evidence="1" type="ORF">I5M32_10320</name>
</gene>
<organism evidence="1 2">
    <name type="scientific">Pedobacter segetis</name>
    <dbReference type="NCBI Taxonomy" id="2793069"/>
    <lineage>
        <taxon>Bacteria</taxon>
        <taxon>Pseudomonadati</taxon>
        <taxon>Bacteroidota</taxon>
        <taxon>Sphingobacteriia</taxon>
        <taxon>Sphingobacteriales</taxon>
        <taxon>Sphingobacteriaceae</taxon>
        <taxon>Pedobacter</taxon>
    </lineage>
</organism>
<dbReference type="RefSeq" id="WP_200586165.1">
    <property type="nucleotide sequence ID" value="NZ_JAEHFY010000013.1"/>
</dbReference>
<accession>A0ABS1BKD3</accession>
<dbReference type="EMBL" id="JAEHFY010000013">
    <property type="protein sequence ID" value="MBK0383355.1"/>
    <property type="molecule type" value="Genomic_DNA"/>
</dbReference>
<evidence type="ECO:0000313" key="1">
    <source>
        <dbReference type="EMBL" id="MBK0383355.1"/>
    </source>
</evidence>